<evidence type="ECO:0000313" key="1">
    <source>
        <dbReference type="EMBL" id="MCI53269.1"/>
    </source>
</evidence>
<protein>
    <submittedName>
        <fullName evidence="1">Uncharacterized protein</fullName>
    </submittedName>
</protein>
<accession>A0A392SX63</accession>
<evidence type="ECO:0000313" key="2">
    <source>
        <dbReference type="Proteomes" id="UP000265520"/>
    </source>
</evidence>
<dbReference type="EMBL" id="LXQA010460631">
    <property type="protein sequence ID" value="MCI53269.1"/>
    <property type="molecule type" value="Genomic_DNA"/>
</dbReference>
<proteinExistence type="predicted"/>
<organism evidence="1 2">
    <name type="scientific">Trifolium medium</name>
    <dbReference type="NCBI Taxonomy" id="97028"/>
    <lineage>
        <taxon>Eukaryota</taxon>
        <taxon>Viridiplantae</taxon>
        <taxon>Streptophyta</taxon>
        <taxon>Embryophyta</taxon>
        <taxon>Tracheophyta</taxon>
        <taxon>Spermatophyta</taxon>
        <taxon>Magnoliopsida</taxon>
        <taxon>eudicotyledons</taxon>
        <taxon>Gunneridae</taxon>
        <taxon>Pentapetalae</taxon>
        <taxon>rosids</taxon>
        <taxon>fabids</taxon>
        <taxon>Fabales</taxon>
        <taxon>Fabaceae</taxon>
        <taxon>Papilionoideae</taxon>
        <taxon>50 kb inversion clade</taxon>
        <taxon>NPAAA clade</taxon>
        <taxon>Hologalegina</taxon>
        <taxon>IRL clade</taxon>
        <taxon>Trifolieae</taxon>
        <taxon>Trifolium</taxon>
    </lineage>
</organism>
<dbReference type="AlphaFoldDB" id="A0A392SX63"/>
<sequence>MRISANFLLPGTQGAGLQARFAVCFLRNARAGLRIAQVSTENVIFDPFLHYILMGTPFDQRLRNFVQLEALELIARGLTPRLK</sequence>
<comment type="caution">
    <text evidence="1">The sequence shown here is derived from an EMBL/GenBank/DDBJ whole genome shotgun (WGS) entry which is preliminary data.</text>
</comment>
<keyword evidence="2" id="KW-1185">Reference proteome</keyword>
<dbReference type="Proteomes" id="UP000265520">
    <property type="component" value="Unassembled WGS sequence"/>
</dbReference>
<reference evidence="1 2" key="1">
    <citation type="journal article" date="2018" name="Front. Plant Sci.">
        <title>Red Clover (Trifolium pratense) and Zigzag Clover (T. medium) - A Picture of Genomic Similarities and Differences.</title>
        <authorList>
            <person name="Dluhosova J."/>
            <person name="Istvanek J."/>
            <person name="Nedelnik J."/>
            <person name="Repkova J."/>
        </authorList>
    </citation>
    <scope>NUCLEOTIDE SEQUENCE [LARGE SCALE GENOMIC DNA]</scope>
    <source>
        <strain evidence="2">cv. 10/8</strain>
        <tissue evidence="1">Leaf</tissue>
    </source>
</reference>
<name>A0A392SX63_9FABA</name>